<evidence type="ECO:0000256" key="1">
    <source>
        <dbReference type="ARBA" id="ARBA00004141"/>
    </source>
</evidence>
<dbReference type="GO" id="GO:0086010">
    <property type="term" value="P:membrane depolarization during action potential"/>
    <property type="evidence" value="ECO:0007669"/>
    <property type="project" value="TreeGrafter"/>
</dbReference>
<accession>A0A812SCR2</accession>
<feature type="transmembrane region" description="Helical" evidence="6">
    <location>
        <begin position="411"/>
        <end position="433"/>
    </location>
</feature>
<feature type="domain" description="EF-hand" evidence="7">
    <location>
        <begin position="457"/>
        <end position="492"/>
    </location>
</feature>
<evidence type="ECO:0000313" key="9">
    <source>
        <dbReference type="Proteomes" id="UP000604046"/>
    </source>
</evidence>
<dbReference type="GO" id="GO:0005248">
    <property type="term" value="F:voltage-gated sodium channel activity"/>
    <property type="evidence" value="ECO:0007669"/>
    <property type="project" value="TreeGrafter"/>
</dbReference>
<sequence length="578" mass="65852">MDDPAEGAAKLSSRDARAELQNACAELRSDLSRLLDEKVSDFEMLLEELNLPSELPAAIPLSPATPPKRDMTKELMDPGPQVEKSVWTQPGENPSATTPASRASKFMRTSEHELFVTKKAATASQRNFRLEQSYQHYVQKGSFLGILVDSVGCRPCMEAVLGRVDRLRALQEPARSGCCTELVQSAAFQFVITAVILANCVTLLISANWAMQNQTFDIPEELRMLDLAFTIFYVLELLLRFYVHRLFFFWREDWKWNVFDFVLVVMAVQEQVVEFLVQAETASGAVTRLTYMRSLRVVRVSRILRLLRAIRVIRELRMMVFSIISSFTALFWCLVLITLVICMFALFFLQLCTDYLVVEHDVIDDATKTDFLETFGSLDKTMKTLYLATTGGFDWERSLHLLELTGSVGSWAWLFYIAFFNFALFNVLTGMFVDHAMKWSQSDNQNLITEHRSQELQDASRLQRLCEAIDTETTGRISWEDFEAFVSDESALIYLASLGLEIHDAKTFFDMLAGVASDKYIDIDTFVKGCMRMKGPATSIDMLSMAYEVTLMHRQNNRIERTLAEVQMFHRKASPGNA</sequence>
<dbReference type="InterPro" id="IPR043203">
    <property type="entry name" value="VGCC_Ca_Na"/>
</dbReference>
<evidence type="ECO:0000256" key="3">
    <source>
        <dbReference type="ARBA" id="ARBA00022989"/>
    </source>
</evidence>
<dbReference type="InterPro" id="IPR011992">
    <property type="entry name" value="EF-hand-dom_pair"/>
</dbReference>
<evidence type="ECO:0000256" key="5">
    <source>
        <dbReference type="SAM" id="MobiDB-lite"/>
    </source>
</evidence>
<dbReference type="InterPro" id="IPR005821">
    <property type="entry name" value="Ion_trans_dom"/>
</dbReference>
<proteinExistence type="predicted"/>
<evidence type="ECO:0000256" key="6">
    <source>
        <dbReference type="SAM" id="Phobius"/>
    </source>
</evidence>
<comment type="caution">
    <text evidence="8">The sequence shown here is derived from an EMBL/GenBank/DDBJ whole genome shotgun (WGS) entry which is preliminary data.</text>
</comment>
<name>A0A812SCR2_9DINO</name>
<dbReference type="SUPFAM" id="SSF47473">
    <property type="entry name" value="EF-hand"/>
    <property type="match status" value="1"/>
</dbReference>
<dbReference type="GO" id="GO:0001518">
    <property type="term" value="C:voltage-gated sodium channel complex"/>
    <property type="evidence" value="ECO:0007669"/>
    <property type="project" value="TreeGrafter"/>
</dbReference>
<dbReference type="GO" id="GO:0005509">
    <property type="term" value="F:calcium ion binding"/>
    <property type="evidence" value="ECO:0007669"/>
    <property type="project" value="InterPro"/>
</dbReference>
<dbReference type="InterPro" id="IPR002048">
    <property type="entry name" value="EF_hand_dom"/>
</dbReference>
<dbReference type="Gene3D" id="1.10.287.70">
    <property type="match status" value="1"/>
</dbReference>
<protein>
    <submittedName>
        <fullName evidence="8">SCN8A protein</fullName>
    </submittedName>
</protein>
<dbReference type="AlphaFoldDB" id="A0A812SCR2"/>
<dbReference type="Pfam" id="PF00520">
    <property type="entry name" value="Ion_trans"/>
    <property type="match status" value="1"/>
</dbReference>
<gene>
    <name evidence="8" type="primary">SCN8A</name>
    <name evidence="8" type="ORF">SNAT2548_LOCUS26603</name>
</gene>
<dbReference type="Proteomes" id="UP000604046">
    <property type="component" value="Unassembled WGS sequence"/>
</dbReference>
<comment type="subcellular location">
    <subcellularLocation>
        <location evidence="1">Membrane</location>
        <topology evidence="1">Multi-pass membrane protein</topology>
    </subcellularLocation>
</comment>
<dbReference type="PANTHER" id="PTHR10037:SF62">
    <property type="entry name" value="SODIUM CHANNEL PROTEIN 60E"/>
    <property type="match status" value="1"/>
</dbReference>
<dbReference type="PROSITE" id="PS50222">
    <property type="entry name" value="EF_HAND_2"/>
    <property type="match status" value="1"/>
</dbReference>
<dbReference type="PANTHER" id="PTHR10037">
    <property type="entry name" value="VOLTAGE-GATED CATION CHANNEL CALCIUM AND SODIUM"/>
    <property type="match status" value="1"/>
</dbReference>
<reference evidence="8" key="1">
    <citation type="submission" date="2021-02" db="EMBL/GenBank/DDBJ databases">
        <authorList>
            <person name="Dougan E. K."/>
            <person name="Rhodes N."/>
            <person name="Thang M."/>
            <person name="Chan C."/>
        </authorList>
    </citation>
    <scope>NUCLEOTIDE SEQUENCE</scope>
</reference>
<evidence type="ECO:0000256" key="2">
    <source>
        <dbReference type="ARBA" id="ARBA00022692"/>
    </source>
</evidence>
<feature type="transmembrane region" description="Helical" evidence="6">
    <location>
        <begin position="318"/>
        <end position="349"/>
    </location>
</feature>
<evidence type="ECO:0000313" key="8">
    <source>
        <dbReference type="EMBL" id="CAE7473463.1"/>
    </source>
</evidence>
<feature type="transmembrane region" description="Helical" evidence="6">
    <location>
        <begin position="222"/>
        <end position="243"/>
    </location>
</feature>
<feature type="compositionally biased region" description="Polar residues" evidence="5">
    <location>
        <begin position="86"/>
        <end position="101"/>
    </location>
</feature>
<dbReference type="OrthoDB" id="432431at2759"/>
<keyword evidence="4 6" id="KW-0472">Membrane</keyword>
<dbReference type="Gene3D" id="1.20.120.350">
    <property type="entry name" value="Voltage-gated potassium channels. Chain C"/>
    <property type="match status" value="1"/>
</dbReference>
<keyword evidence="2 6" id="KW-0812">Transmembrane</keyword>
<feature type="transmembrane region" description="Helical" evidence="6">
    <location>
        <begin position="190"/>
        <end position="210"/>
    </location>
</feature>
<evidence type="ECO:0000259" key="7">
    <source>
        <dbReference type="PROSITE" id="PS50222"/>
    </source>
</evidence>
<organism evidence="8 9">
    <name type="scientific">Symbiodinium natans</name>
    <dbReference type="NCBI Taxonomy" id="878477"/>
    <lineage>
        <taxon>Eukaryota</taxon>
        <taxon>Sar</taxon>
        <taxon>Alveolata</taxon>
        <taxon>Dinophyceae</taxon>
        <taxon>Suessiales</taxon>
        <taxon>Symbiodiniaceae</taxon>
        <taxon>Symbiodinium</taxon>
    </lineage>
</organism>
<dbReference type="InterPro" id="IPR027359">
    <property type="entry name" value="Volt_channel_dom_sf"/>
</dbReference>
<feature type="region of interest" description="Disordered" evidence="5">
    <location>
        <begin position="76"/>
        <end position="104"/>
    </location>
</feature>
<dbReference type="SUPFAM" id="SSF81324">
    <property type="entry name" value="Voltage-gated potassium channels"/>
    <property type="match status" value="1"/>
</dbReference>
<keyword evidence="9" id="KW-1185">Reference proteome</keyword>
<dbReference type="EMBL" id="CAJNDS010002435">
    <property type="protein sequence ID" value="CAE7473463.1"/>
    <property type="molecule type" value="Genomic_DNA"/>
</dbReference>
<keyword evidence="3 6" id="KW-1133">Transmembrane helix</keyword>
<evidence type="ECO:0000256" key="4">
    <source>
        <dbReference type="ARBA" id="ARBA00023136"/>
    </source>
</evidence>